<evidence type="ECO:0000313" key="1">
    <source>
        <dbReference type="EMBL" id="ABW29768.1"/>
    </source>
</evidence>
<gene>
    <name evidence="1" type="ordered locus">AM1_4797</name>
</gene>
<dbReference type="AlphaFoldDB" id="B0C2H8"/>
<accession>B0C2H8</accession>
<dbReference type="STRING" id="329726.AM1_4797"/>
<dbReference type="HOGENOM" id="CLU_3264072_0_0_3"/>
<organism evidence="1 2">
    <name type="scientific">Acaryochloris marina (strain MBIC 11017)</name>
    <dbReference type="NCBI Taxonomy" id="329726"/>
    <lineage>
        <taxon>Bacteria</taxon>
        <taxon>Bacillati</taxon>
        <taxon>Cyanobacteriota</taxon>
        <taxon>Cyanophyceae</taxon>
        <taxon>Acaryochloridales</taxon>
        <taxon>Acaryochloridaceae</taxon>
        <taxon>Acaryochloris</taxon>
    </lineage>
</organism>
<dbReference type="KEGG" id="amr:AM1_4797"/>
<keyword evidence="2" id="KW-1185">Reference proteome</keyword>
<dbReference type="Proteomes" id="UP000000268">
    <property type="component" value="Chromosome"/>
</dbReference>
<evidence type="ECO:0000313" key="2">
    <source>
        <dbReference type="Proteomes" id="UP000000268"/>
    </source>
</evidence>
<sequence length="41" mass="4898">MHMGNYLQLLVTKKYHQRLINIFLGEFSGDFDWVNLSIKLN</sequence>
<name>B0C2H8_ACAM1</name>
<protein>
    <submittedName>
        <fullName evidence="1">Uncharacterized protein</fullName>
    </submittedName>
</protein>
<dbReference type="EMBL" id="CP000828">
    <property type="protein sequence ID" value="ABW29768.1"/>
    <property type="molecule type" value="Genomic_DNA"/>
</dbReference>
<reference evidence="1 2" key="1">
    <citation type="journal article" date="2008" name="Proc. Natl. Acad. Sci. U.S.A.">
        <title>Niche adaptation and genome expansion in the chlorophyll d-producing cyanobacterium Acaryochloris marina.</title>
        <authorList>
            <person name="Swingley W.D."/>
            <person name="Chen M."/>
            <person name="Cheung P.C."/>
            <person name="Conrad A.L."/>
            <person name="Dejesa L.C."/>
            <person name="Hao J."/>
            <person name="Honchak B.M."/>
            <person name="Karbach L.E."/>
            <person name="Kurdoglu A."/>
            <person name="Lahiri S."/>
            <person name="Mastrian S.D."/>
            <person name="Miyashita H."/>
            <person name="Page L."/>
            <person name="Ramakrishna P."/>
            <person name="Satoh S."/>
            <person name="Sattley W.M."/>
            <person name="Shimada Y."/>
            <person name="Taylor H.L."/>
            <person name="Tomo T."/>
            <person name="Tsuchiya T."/>
            <person name="Wang Z.T."/>
            <person name="Raymond J."/>
            <person name="Mimuro M."/>
            <person name="Blankenship R.E."/>
            <person name="Touchman J.W."/>
        </authorList>
    </citation>
    <scope>NUCLEOTIDE SEQUENCE [LARGE SCALE GENOMIC DNA]</scope>
    <source>
        <strain evidence="2">MBIC 11017</strain>
    </source>
</reference>
<proteinExistence type="predicted"/>